<proteinExistence type="predicted"/>
<keyword evidence="1" id="KW-0472">Membrane</keyword>
<dbReference type="InterPro" id="IPR036770">
    <property type="entry name" value="Ankyrin_rpt-contain_sf"/>
</dbReference>
<dbReference type="EMBL" id="JOJR01000006">
    <property type="protein sequence ID" value="RCN52547.1"/>
    <property type="molecule type" value="Genomic_DNA"/>
</dbReference>
<keyword evidence="1" id="KW-0812">Transmembrane</keyword>
<accession>A0A368HB43</accession>
<feature type="transmembrane region" description="Helical" evidence="1">
    <location>
        <begin position="205"/>
        <end position="224"/>
    </location>
</feature>
<dbReference type="InterPro" id="IPR002110">
    <property type="entry name" value="Ankyrin_rpt"/>
</dbReference>
<dbReference type="Pfam" id="PF00023">
    <property type="entry name" value="Ank"/>
    <property type="match status" value="1"/>
</dbReference>
<dbReference type="OrthoDB" id="2316821at2759"/>
<comment type="caution">
    <text evidence="2">The sequence shown here is derived from an EMBL/GenBank/DDBJ whole genome shotgun (WGS) entry which is preliminary data.</text>
</comment>
<name>A0A368HB43_ANCCA</name>
<keyword evidence="3" id="KW-1185">Reference proteome</keyword>
<dbReference type="PANTHER" id="PTHR46071">
    <property type="entry name" value="ANKYRIN REPEAT AND BTB/POZ DOMAIN-CONTAINING"/>
    <property type="match status" value="1"/>
</dbReference>
<keyword evidence="1" id="KW-1133">Transmembrane helix</keyword>
<reference evidence="2 3" key="1">
    <citation type="submission" date="2014-10" db="EMBL/GenBank/DDBJ databases">
        <title>Draft genome of the hookworm Ancylostoma caninum.</title>
        <authorList>
            <person name="Mitreva M."/>
        </authorList>
    </citation>
    <scope>NUCLEOTIDE SEQUENCE [LARGE SCALE GENOMIC DNA]</scope>
    <source>
        <strain evidence="2 3">Baltimore</strain>
    </source>
</reference>
<dbReference type="SUPFAM" id="SSF48403">
    <property type="entry name" value="Ankyrin repeat"/>
    <property type="match status" value="1"/>
</dbReference>
<dbReference type="InterPro" id="IPR052089">
    <property type="entry name" value="Ankyrin-BTB/POZ_domain"/>
</dbReference>
<dbReference type="AlphaFoldDB" id="A0A368HB43"/>
<dbReference type="Proteomes" id="UP000252519">
    <property type="component" value="Unassembled WGS sequence"/>
</dbReference>
<dbReference type="PANTHER" id="PTHR46071:SF2">
    <property type="entry name" value="ANKYRIN REPEAT AND BTB_POZ DOMAIN-CONTAINING PROTEIN 2-LIKE PROTEIN"/>
    <property type="match status" value="1"/>
</dbReference>
<evidence type="ECO:0000313" key="3">
    <source>
        <dbReference type="Proteomes" id="UP000252519"/>
    </source>
</evidence>
<dbReference type="Gene3D" id="1.25.40.20">
    <property type="entry name" value="Ankyrin repeat-containing domain"/>
    <property type="match status" value="1"/>
</dbReference>
<protein>
    <submittedName>
        <fullName evidence="2">Uncharacterized protein</fullName>
    </submittedName>
</protein>
<sequence>LSECHISLAAQEDLQNFFGERDSQAFILNTDLKHFRAVATRNTMCTDILLASKAQVQSEDMIKESPIQVAAQQGCEDVVRRLLCAGADPFRSTIEYDSSKASFRSIGSPSALAAACSRGHSLIVDIFVDRLLQNFPTTVIDFLSDSQTKVKDIGKIEFKRLPKNTRLALQEALYYAVETSQPECALQLWKCGFEINPKMEDFAQAFVTFMLFIAPGGLILQTILW</sequence>
<organism evidence="2 3">
    <name type="scientific">Ancylostoma caninum</name>
    <name type="common">Dog hookworm</name>
    <dbReference type="NCBI Taxonomy" id="29170"/>
    <lineage>
        <taxon>Eukaryota</taxon>
        <taxon>Metazoa</taxon>
        <taxon>Ecdysozoa</taxon>
        <taxon>Nematoda</taxon>
        <taxon>Chromadorea</taxon>
        <taxon>Rhabditida</taxon>
        <taxon>Rhabditina</taxon>
        <taxon>Rhabditomorpha</taxon>
        <taxon>Strongyloidea</taxon>
        <taxon>Ancylostomatidae</taxon>
        <taxon>Ancylostomatinae</taxon>
        <taxon>Ancylostoma</taxon>
    </lineage>
</organism>
<gene>
    <name evidence="2" type="ORF">ANCCAN_01245</name>
</gene>
<evidence type="ECO:0000256" key="1">
    <source>
        <dbReference type="SAM" id="Phobius"/>
    </source>
</evidence>
<evidence type="ECO:0000313" key="2">
    <source>
        <dbReference type="EMBL" id="RCN52547.1"/>
    </source>
</evidence>
<feature type="non-terminal residue" evidence="2">
    <location>
        <position position="1"/>
    </location>
</feature>